<dbReference type="OrthoDB" id="2210at2759"/>
<evidence type="ECO:0008006" key="3">
    <source>
        <dbReference type="Google" id="ProtNLM"/>
    </source>
</evidence>
<protein>
    <recommendedName>
        <fullName evidence="3">37S ribosomal protein mrp10, mitochondrial</fullName>
    </recommendedName>
</protein>
<reference evidence="1 2" key="1">
    <citation type="submission" date="2013-07" db="EMBL/GenBank/DDBJ databases">
        <title>The Genome Sequence of Kwoniella mangroviensis CBS10435.</title>
        <authorList>
            <consortium name="The Broad Institute Genome Sequencing Platform"/>
            <person name="Cuomo C."/>
            <person name="Litvintseva A."/>
            <person name="Chen Y."/>
            <person name="Heitman J."/>
            <person name="Sun S."/>
            <person name="Springer D."/>
            <person name="Dromer F."/>
            <person name="Young S.K."/>
            <person name="Zeng Q."/>
            <person name="Gargeya S."/>
            <person name="Fitzgerald M."/>
            <person name="Abouelleil A."/>
            <person name="Alvarado L."/>
            <person name="Berlin A.M."/>
            <person name="Chapman S.B."/>
            <person name="Dewar J."/>
            <person name="Goldberg J."/>
            <person name="Griggs A."/>
            <person name="Gujja S."/>
            <person name="Hansen M."/>
            <person name="Howarth C."/>
            <person name="Imamovic A."/>
            <person name="Larimer J."/>
            <person name="McCowan C."/>
            <person name="Murphy C."/>
            <person name="Pearson M."/>
            <person name="Priest M."/>
            <person name="Roberts A."/>
            <person name="Saif S."/>
            <person name="Shea T."/>
            <person name="Sykes S."/>
            <person name="Wortman J."/>
            <person name="Nusbaum C."/>
            <person name="Birren B."/>
        </authorList>
    </citation>
    <scope>NUCLEOTIDE SEQUENCE [LARGE SCALE GENOMIC DNA]</scope>
    <source>
        <strain evidence="1 2">CBS 10435</strain>
    </source>
</reference>
<name>A0A1B9IXQ7_9TREE</name>
<dbReference type="EMBL" id="KI669460">
    <property type="protein sequence ID" value="OCF60214.1"/>
    <property type="molecule type" value="Genomic_DNA"/>
</dbReference>
<accession>A0A1B9IXQ7</accession>
<evidence type="ECO:0000313" key="2">
    <source>
        <dbReference type="Proteomes" id="UP000092583"/>
    </source>
</evidence>
<sequence length="99" mass="10944">MPSGNFRFKVRPRKDQIIVPCAPELTTLLACFATTGDLRHTAACADSAKALQNCMSNRHVAGGKGKSSKSMVGDGIIRKLVCRKEEMDHKKVLYLVFYD</sequence>
<organism evidence="1 2">
    <name type="scientific">Kwoniella mangroviensis CBS 10435</name>
    <dbReference type="NCBI Taxonomy" id="1331196"/>
    <lineage>
        <taxon>Eukaryota</taxon>
        <taxon>Fungi</taxon>
        <taxon>Dikarya</taxon>
        <taxon>Basidiomycota</taxon>
        <taxon>Agaricomycotina</taxon>
        <taxon>Tremellomycetes</taxon>
        <taxon>Tremellales</taxon>
        <taxon>Cryptococcaceae</taxon>
        <taxon>Kwoniella</taxon>
    </lineage>
</organism>
<gene>
    <name evidence="1" type="ORF">L486_02894</name>
</gene>
<proteinExistence type="predicted"/>
<dbReference type="Proteomes" id="UP000092583">
    <property type="component" value="Unassembled WGS sequence"/>
</dbReference>
<dbReference type="AlphaFoldDB" id="A0A1B9IXQ7"/>
<keyword evidence="2" id="KW-1185">Reference proteome</keyword>
<evidence type="ECO:0000313" key="1">
    <source>
        <dbReference type="EMBL" id="OCF60214.1"/>
    </source>
</evidence>
<dbReference type="STRING" id="1331196.A0A1B9IXQ7"/>
<reference evidence="2" key="2">
    <citation type="submission" date="2013-12" db="EMBL/GenBank/DDBJ databases">
        <title>Evolution of pathogenesis and genome organization in the Tremellales.</title>
        <authorList>
            <person name="Cuomo C."/>
            <person name="Litvintseva A."/>
            <person name="Heitman J."/>
            <person name="Chen Y."/>
            <person name="Sun S."/>
            <person name="Springer D."/>
            <person name="Dromer F."/>
            <person name="Young S."/>
            <person name="Zeng Q."/>
            <person name="Chapman S."/>
            <person name="Gujja S."/>
            <person name="Saif S."/>
            <person name="Birren B."/>
        </authorList>
    </citation>
    <scope>NUCLEOTIDE SEQUENCE [LARGE SCALE GENOMIC DNA]</scope>
    <source>
        <strain evidence="2">CBS 10435</strain>
    </source>
</reference>